<dbReference type="RefSeq" id="WP_262095716.1">
    <property type="nucleotide sequence ID" value="NZ_JAOEGN010000003.1"/>
</dbReference>
<dbReference type="InterPro" id="IPR036163">
    <property type="entry name" value="HMA_dom_sf"/>
</dbReference>
<dbReference type="SUPFAM" id="SSF55008">
    <property type="entry name" value="HMA, heavy metal-associated domain"/>
    <property type="match status" value="1"/>
</dbReference>
<dbReference type="EMBL" id="JAOEGN010000003">
    <property type="protein sequence ID" value="MCU0104480.1"/>
    <property type="molecule type" value="Genomic_DNA"/>
</dbReference>
<accession>A0ABT2PUH5</accession>
<sequence>MKVLVVRLAGLHCGSCLNTIERISKELGAIKVDIELSTMIGKIYYESIDEETVIDTIEQYGYRAEKLASYDECEL</sequence>
<dbReference type="CDD" id="cd00371">
    <property type="entry name" value="HMA"/>
    <property type="match status" value="1"/>
</dbReference>
<dbReference type="InterPro" id="IPR006121">
    <property type="entry name" value="HMA_dom"/>
</dbReference>
<evidence type="ECO:0000313" key="2">
    <source>
        <dbReference type="Proteomes" id="UP001209076"/>
    </source>
</evidence>
<evidence type="ECO:0000313" key="1">
    <source>
        <dbReference type="EMBL" id="MCU0104480.1"/>
    </source>
</evidence>
<proteinExistence type="predicted"/>
<protein>
    <submittedName>
        <fullName evidence="1">Heavy-metal-associated domain-containing protein</fullName>
    </submittedName>
</protein>
<gene>
    <name evidence="1" type="ORF">N7603_02270</name>
</gene>
<keyword evidence="2" id="KW-1185">Reference proteome</keyword>
<organism evidence="1 2">
    <name type="scientific">Paracholeplasma vituli</name>
    <dbReference type="NCBI Taxonomy" id="69473"/>
    <lineage>
        <taxon>Bacteria</taxon>
        <taxon>Bacillati</taxon>
        <taxon>Mycoplasmatota</taxon>
        <taxon>Mollicutes</taxon>
        <taxon>Acholeplasmatales</taxon>
        <taxon>Acholeplasmataceae</taxon>
        <taxon>Paracholeplasma</taxon>
    </lineage>
</organism>
<comment type="caution">
    <text evidence="1">The sequence shown here is derived from an EMBL/GenBank/DDBJ whole genome shotgun (WGS) entry which is preliminary data.</text>
</comment>
<name>A0ABT2PUH5_9MOLU</name>
<dbReference type="Proteomes" id="UP001209076">
    <property type="component" value="Unassembled WGS sequence"/>
</dbReference>
<reference evidence="2" key="1">
    <citation type="submission" date="2023-07" db="EMBL/GenBank/DDBJ databases">
        <title>Novel Mycoplasma species identified in domestic and wild animals.</title>
        <authorList>
            <person name="Volokhov D.V."/>
            <person name="Furtak V.A."/>
            <person name="Zagorodnyaya T.A."/>
        </authorList>
    </citation>
    <scope>NUCLEOTIDE SEQUENCE [LARGE SCALE GENOMIC DNA]</scope>
    <source>
        <strain evidence="2">92-19</strain>
    </source>
</reference>
<dbReference type="Gene3D" id="3.30.70.100">
    <property type="match status" value="1"/>
</dbReference>